<evidence type="ECO:0000313" key="4">
    <source>
        <dbReference type="EMBL" id="RFU16867.1"/>
    </source>
</evidence>
<evidence type="ECO:0000313" key="5">
    <source>
        <dbReference type="Proteomes" id="UP000264702"/>
    </source>
</evidence>
<dbReference type="AlphaFoldDB" id="A0A372IPJ5"/>
<evidence type="ECO:0000256" key="2">
    <source>
        <dbReference type="ARBA" id="ARBA00022723"/>
    </source>
</evidence>
<organism evidence="4 5">
    <name type="scientific">Paracidobacterium acidisoli</name>
    <dbReference type="NCBI Taxonomy" id="2303751"/>
    <lineage>
        <taxon>Bacteria</taxon>
        <taxon>Pseudomonadati</taxon>
        <taxon>Acidobacteriota</taxon>
        <taxon>Terriglobia</taxon>
        <taxon>Terriglobales</taxon>
        <taxon>Acidobacteriaceae</taxon>
        <taxon>Paracidobacterium</taxon>
    </lineage>
</organism>
<accession>A0A372IPJ5</accession>
<feature type="binding site" evidence="3">
    <location>
        <position position="136"/>
    </location>
    <ligand>
        <name>a divalent metal cation</name>
        <dbReference type="ChEBI" id="CHEBI:60240"/>
    </ligand>
</feature>
<evidence type="ECO:0000256" key="3">
    <source>
        <dbReference type="PIRSR" id="PIRSR607837-1"/>
    </source>
</evidence>
<name>A0A372IPJ5_9BACT</name>
<evidence type="ECO:0000256" key="1">
    <source>
        <dbReference type="ARBA" id="ARBA00008635"/>
    </source>
</evidence>
<proteinExistence type="inferred from homology"/>
<dbReference type="SUPFAM" id="SSF109854">
    <property type="entry name" value="DinB/YfiT-like putative metalloenzymes"/>
    <property type="match status" value="1"/>
</dbReference>
<feature type="binding site" evidence="3">
    <location>
        <position position="51"/>
    </location>
    <ligand>
        <name>a divalent metal cation</name>
        <dbReference type="ChEBI" id="CHEBI:60240"/>
    </ligand>
</feature>
<dbReference type="Pfam" id="PF05163">
    <property type="entry name" value="DinB"/>
    <property type="match status" value="1"/>
</dbReference>
<comment type="caution">
    <text evidence="4">The sequence shown here is derived from an EMBL/GenBank/DDBJ whole genome shotgun (WGS) entry which is preliminary data.</text>
</comment>
<comment type="similarity">
    <text evidence="1">Belongs to the DinB family.</text>
</comment>
<feature type="binding site" evidence="3">
    <location>
        <position position="132"/>
    </location>
    <ligand>
        <name>a divalent metal cation</name>
        <dbReference type="ChEBI" id="CHEBI:60240"/>
    </ligand>
</feature>
<dbReference type="Gene3D" id="1.20.120.450">
    <property type="entry name" value="dinb family like domain"/>
    <property type="match status" value="1"/>
</dbReference>
<dbReference type="RefSeq" id="WP_117299035.1">
    <property type="nucleotide sequence ID" value="NZ_QVQT02000003.1"/>
</dbReference>
<dbReference type="InterPro" id="IPR034660">
    <property type="entry name" value="DinB/YfiT-like"/>
</dbReference>
<sequence length="167" mass="18790">MSEPSLSATEVLAWVEKTSEKWKRLLTDHPEVLALPCDVAGVSVVSGLLQHIVAVELRYAERLKGLPETSYEQIPSGTVDEIYATHDRAMALVREMLVDEGYNWSQTMVFQTRTLGPIESTAKTIVFHMLLHSIRHYGQLATLVRQHGINPGWPMDYLMMGARRAAE</sequence>
<dbReference type="Proteomes" id="UP000264702">
    <property type="component" value="Unassembled WGS sequence"/>
</dbReference>
<dbReference type="GO" id="GO:0046872">
    <property type="term" value="F:metal ion binding"/>
    <property type="evidence" value="ECO:0007669"/>
    <property type="project" value="UniProtKB-KW"/>
</dbReference>
<keyword evidence="5" id="KW-1185">Reference proteome</keyword>
<reference evidence="4 5" key="1">
    <citation type="submission" date="2018-08" db="EMBL/GenBank/DDBJ databases">
        <title>Acidipila sp. 4G-K13, an acidobacterium isolated from forest soil.</title>
        <authorList>
            <person name="Gao Z.-H."/>
            <person name="Qiu L.-H."/>
        </authorList>
    </citation>
    <scope>NUCLEOTIDE SEQUENCE [LARGE SCALE GENOMIC DNA]</scope>
    <source>
        <strain evidence="4 5">4G-K13</strain>
    </source>
</reference>
<dbReference type="OrthoDB" id="119841at2"/>
<keyword evidence="2 3" id="KW-0479">Metal-binding</keyword>
<gene>
    <name evidence="4" type="ORF">D0Y96_08980</name>
</gene>
<dbReference type="InterPro" id="IPR007837">
    <property type="entry name" value="DinB"/>
</dbReference>
<protein>
    <submittedName>
        <fullName evidence="4">DUF664 domain-containing protein</fullName>
    </submittedName>
</protein>
<dbReference type="EMBL" id="QVQT01000003">
    <property type="protein sequence ID" value="RFU16867.1"/>
    <property type="molecule type" value="Genomic_DNA"/>
</dbReference>